<reference evidence="3" key="1">
    <citation type="submission" date="2023-07" db="EMBL/GenBank/DDBJ databases">
        <authorList>
            <consortium name="AG Swart"/>
            <person name="Singh M."/>
            <person name="Singh A."/>
            <person name="Seah K."/>
            <person name="Emmerich C."/>
        </authorList>
    </citation>
    <scope>NUCLEOTIDE SEQUENCE</scope>
    <source>
        <strain evidence="3">DP1</strain>
    </source>
</reference>
<dbReference type="CDD" id="cd02257">
    <property type="entry name" value="Peptidase_C19"/>
    <property type="match status" value="1"/>
</dbReference>
<dbReference type="EMBL" id="CAMPGE010012536">
    <property type="protein sequence ID" value="CAI2371306.1"/>
    <property type="molecule type" value="Genomic_DNA"/>
</dbReference>
<evidence type="ECO:0000313" key="4">
    <source>
        <dbReference type="Proteomes" id="UP001295684"/>
    </source>
</evidence>
<proteinExistence type="predicted"/>
<comment type="caution">
    <text evidence="3">The sequence shown here is derived from an EMBL/GenBank/DDBJ whole genome shotgun (WGS) entry which is preliminary data.</text>
</comment>
<dbReference type="InterPro" id="IPR038765">
    <property type="entry name" value="Papain-like_cys_pep_sf"/>
</dbReference>
<keyword evidence="1" id="KW-1133">Transmembrane helix</keyword>
<dbReference type="InterPro" id="IPR028889">
    <property type="entry name" value="USP"/>
</dbReference>
<sequence>MKRNKALPSLKKQAKNLKSYMNLNSISIILQVLTHIYGFSKYFTEGNFYRLNKGSRFKGKLANAFSQFISFMQMAQSSSYSEMTTVFELAEHFQPKFKKFYKRDPYEVLDFIIWGLHEECNRSALRKYRSLEDLRFDSSEAEEPPKNDSHVLDNFEGELYIEMKCYDCGWLQKGYEKFTSLSLPFPQTDEEEFTLDDCISEFLSCYQVKMKKNVFFCDRCWDQTTHIKTVYFHHLPKVLAIRIDRFGKDYPERRNNLSPINFTAKLDLYDETYKGRSKYELSSSQSYSTKYSINAVIEHMGLVSSNQFQLFFKNAGYWYKYFGHSRVERAAADNSDIGLQYENNTHAYMFFYEQQDMS</sequence>
<keyword evidence="1" id="KW-0812">Transmembrane</keyword>
<dbReference type="PANTHER" id="PTHR21646">
    <property type="entry name" value="UBIQUITIN CARBOXYL-TERMINAL HYDROLASE"/>
    <property type="match status" value="1"/>
</dbReference>
<keyword evidence="4" id="KW-1185">Reference proteome</keyword>
<accession>A0AAD1XGK1</accession>
<protein>
    <recommendedName>
        <fullName evidence="2">USP domain-containing protein</fullName>
    </recommendedName>
</protein>
<gene>
    <name evidence="3" type="ORF">ECRASSUSDP1_LOCUS12626</name>
</gene>
<organism evidence="3 4">
    <name type="scientific">Euplotes crassus</name>
    <dbReference type="NCBI Taxonomy" id="5936"/>
    <lineage>
        <taxon>Eukaryota</taxon>
        <taxon>Sar</taxon>
        <taxon>Alveolata</taxon>
        <taxon>Ciliophora</taxon>
        <taxon>Intramacronucleata</taxon>
        <taxon>Spirotrichea</taxon>
        <taxon>Hypotrichia</taxon>
        <taxon>Euplotida</taxon>
        <taxon>Euplotidae</taxon>
        <taxon>Moneuplotes</taxon>
    </lineage>
</organism>
<evidence type="ECO:0000313" key="3">
    <source>
        <dbReference type="EMBL" id="CAI2371306.1"/>
    </source>
</evidence>
<dbReference type="Pfam" id="PF00443">
    <property type="entry name" value="UCH"/>
    <property type="match status" value="1"/>
</dbReference>
<dbReference type="Proteomes" id="UP001295684">
    <property type="component" value="Unassembled WGS sequence"/>
</dbReference>
<dbReference type="AlphaFoldDB" id="A0AAD1XGK1"/>
<dbReference type="Gene3D" id="3.90.70.10">
    <property type="entry name" value="Cysteine proteinases"/>
    <property type="match status" value="1"/>
</dbReference>
<dbReference type="SUPFAM" id="SSF54001">
    <property type="entry name" value="Cysteine proteinases"/>
    <property type="match status" value="1"/>
</dbReference>
<dbReference type="GO" id="GO:0004843">
    <property type="term" value="F:cysteine-type deubiquitinase activity"/>
    <property type="evidence" value="ECO:0007669"/>
    <property type="project" value="InterPro"/>
</dbReference>
<feature type="domain" description="USP" evidence="2">
    <location>
        <begin position="15"/>
        <end position="355"/>
    </location>
</feature>
<dbReference type="GO" id="GO:0016579">
    <property type="term" value="P:protein deubiquitination"/>
    <property type="evidence" value="ECO:0007669"/>
    <property type="project" value="InterPro"/>
</dbReference>
<evidence type="ECO:0000256" key="1">
    <source>
        <dbReference type="SAM" id="Phobius"/>
    </source>
</evidence>
<name>A0AAD1XGK1_EUPCR</name>
<dbReference type="InterPro" id="IPR050185">
    <property type="entry name" value="Ub_carboxyl-term_hydrolase"/>
</dbReference>
<keyword evidence="1" id="KW-0472">Membrane</keyword>
<dbReference type="InterPro" id="IPR001394">
    <property type="entry name" value="Peptidase_C19_UCH"/>
</dbReference>
<evidence type="ECO:0000259" key="2">
    <source>
        <dbReference type="PROSITE" id="PS50235"/>
    </source>
</evidence>
<dbReference type="PROSITE" id="PS50235">
    <property type="entry name" value="USP_3"/>
    <property type="match status" value="1"/>
</dbReference>
<feature type="transmembrane region" description="Helical" evidence="1">
    <location>
        <begin position="21"/>
        <end position="40"/>
    </location>
</feature>